<geneLocation type="chloroplast" evidence="9"/>
<evidence type="ECO:0000256" key="2">
    <source>
        <dbReference type="ARBA" id="ARBA00022692"/>
    </source>
</evidence>
<dbReference type="HAMAP" id="MF_01392">
    <property type="entry name" value="CytC_Ccs1"/>
    <property type="match status" value="1"/>
</dbReference>
<evidence type="ECO:0000256" key="6">
    <source>
        <dbReference type="HAMAP-Rule" id="MF_01392"/>
    </source>
</evidence>
<keyword evidence="5 6" id="KW-0472">Membrane</keyword>
<dbReference type="GO" id="GO:0009535">
    <property type="term" value="C:chloroplast thylakoid membrane"/>
    <property type="evidence" value="ECO:0007669"/>
    <property type="project" value="UniProtKB-SubCell"/>
</dbReference>
<keyword evidence="3 6" id="KW-0201">Cytochrome c-type biogenesis</keyword>
<dbReference type="InterPro" id="IPR023494">
    <property type="entry name" value="Cyt_c_bgen_Ccs1/CcsB/ResB"/>
</dbReference>
<feature type="transmembrane region" description="Helical" evidence="7">
    <location>
        <begin position="135"/>
        <end position="151"/>
    </location>
</feature>
<feature type="transmembrane region" description="Helical" evidence="7">
    <location>
        <begin position="21"/>
        <end position="42"/>
    </location>
</feature>
<dbReference type="PANTHER" id="PTHR31566">
    <property type="entry name" value="CYTOCHROME C BIOGENESIS PROTEIN CCS1, CHLOROPLASTIC"/>
    <property type="match status" value="1"/>
</dbReference>
<feature type="transmembrane region" description="Helical" evidence="7">
    <location>
        <begin position="79"/>
        <end position="101"/>
    </location>
</feature>
<feature type="transmembrane region" description="Helical" evidence="7">
    <location>
        <begin position="377"/>
        <end position="397"/>
    </location>
</feature>
<dbReference type="EMBL" id="MF101419">
    <property type="protein sequence ID" value="ARW61588.1"/>
    <property type="molecule type" value="Genomic_DNA"/>
</dbReference>
<evidence type="ECO:0000259" key="8">
    <source>
        <dbReference type="Pfam" id="PF05140"/>
    </source>
</evidence>
<organism evidence="9">
    <name type="scientific">Bostrychia moritziana</name>
    <name type="common">Red alga</name>
    <name type="synonym">Polysiphonia moritziana</name>
    <dbReference type="NCBI Taxonomy" id="103713"/>
    <lineage>
        <taxon>Eukaryota</taxon>
        <taxon>Rhodophyta</taxon>
        <taxon>Florideophyceae</taxon>
        <taxon>Rhodymeniophycidae</taxon>
        <taxon>Ceramiales</taxon>
        <taxon>Rhodomelaceae</taxon>
        <taxon>Bostrychia</taxon>
    </lineage>
</organism>
<keyword evidence="6" id="KW-0793">Thylakoid</keyword>
<sequence length="453" mass="52897">MNIKYFYKRNVLWNILKIFSNLNLAIFILFLVAFFSMIGSVVEQNQSLSYYQVHYPVSTNFFSWKFICFWGLDNIYQAWWFILVLFLLTFSLISCTFSTQLPAFKHSRRWKFFVHQNSKNSNYSFAQNKNIHENSLANMIYSLVLSNFFVFHKKNFLYSYKGLYGRIAPIFVHLGIIIIILGSVLGFLFGFVSQEIVPVGETFHMKNIVRSGFYSNFSLDLITRVEKFYITYYPNSSIKQFFSQLSLLFKNKIVVRSRSIFVNSPLVFNGITFYQTDWQINALRFKLGSGLKIQKKLTKANINNSNCWLCNFWVGNDCQVFFIVFGLDNSIVLCNENGGVIDSVFVGETFYINNVPVSVTDVMTSTGLQIKKDPGIFFVYLGFFMVILSTFISYLSYSQVWVLMHLNNCKFIGSTNRAILFFEEDISFINRNYNKYTLTQDLVLFNLINQVLR</sequence>
<keyword evidence="9" id="KW-0934">Plastid</keyword>
<feature type="transmembrane region" description="Helical" evidence="7">
    <location>
        <begin position="171"/>
        <end position="192"/>
    </location>
</feature>
<reference evidence="9" key="1">
    <citation type="journal article" date="2017" name="J. Phycol.">
        <title>Analysis of chloroplast genomes and a supermatrix inform reclassification of the Rhodomelaceae (Rhodophyta).</title>
        <authorList>
            <person name="Diaz-Tapia P."/>
            <person name="Maggs C.A."/>
            <person name="West J.A."/>
            <person name="Verbruggen H."/>
        </authorList>
    </citation>
    <scope>NUCLEOTIDE SEQUENCE</scope>
    <source>
        <strain evidence="9">JW3660</strain>
    </source>
</reference>
<evidence type="ECO:0000256" key="4">
    <source>
        <dbReference type="ARBA" id="ARBA00022989"/>
    </source>
</evidence>
<comment type="subunit">
    <text evidence="6">May interact with CcsA.</text>
</comment>
<accession>A0A1Z1M668</accession>
<comment type="similarity">
    <text evidence="6">Belongs to the Ccs1/CcsB family.</text>
</comment>
<dbReference type="RefSeq" id="YP_009393026.1">
    <property type="nucleotide sequence ID" value="NC_035266.1"/>
</dbReference>
<name>A0A1Z1M668_BOSMO</name>
<proteinExistence type="inferred from homology"/>
<keyword evidence="4 6" id="KW-1133">Transmembrane helix</keyword>
<dbReference type="GeneID" id="33354657"/>
<feature type="domain" description="ResB-like" evidence="8">
    <location>
        <begin position="23"/>
        <end position="284"/>
    </location>
</feature>
<dbReference type="Pfam" id="PF05140">
    <property type="entry name" value="ResB"/>
    <property type="match status" value="2"/>
</dbReference>
<evidence type="ECO:0000256" key="3">
    <source>
        <dbReference type="ARBA" id="ARBA00022748"/>
    </source>
</evidence>
<evidence type="ECO:0000256" key="1">
    <source>
        <dbReference type="ARBA" id="ARBA00004141"/>
    </source>
</evidence>
<protein>
    <recommendedName>
        <fullName evidence="6">Cytochrome c biogenesis protein Ccs1</fullName>
    </recommendedName>
</protein>
<keyword evidence="2 6" id="KW-0812">Transmembrane</keyword>
<comment type="function">
    <text evidence="6">Required during biogenesis of c-type cytochromes (cytochrome c6 and cytochrome f) at the step of heme attachment.</text>
</comment>
<dbReference type="GO" id="GO:0017004">
    <property type="term" value="P:cytochrome complex assembly"/>
    <property type="evidence" value="ECO:0007669"/>
    <property type="project" value="UniProtKB-UniRule"/>
</dbReference>
<gene>
    <name evidence="6 9" type="primary">ccs1</name>
</gene>
<evidence type="ECO:0000256" key="7">
    <source>
        <dbReference type="SAM" id="Phobius"/>
    </source>
</evidence>
<feature type="domain" description="ResB-like" evidence="8">
    <location>
        <begin position="360"/>
        <end position="424"/>
    </location>
</feature>
<dbReference type="PANTHER" id="PTHR31566:SF0">
    <property type="entry name" value="CYTOCHROME C BIOGENESIS PROTEIN CCS1, CHLOROPLASTIC"/>
    <property type="match status" value="1"/>
</dbReference>
<evidence type="ECO:0000256" key="5">
    <source>
        <dbReference type="ARBA" id="ARBA00023136"/>
    </source>
</evidence>
<dbReference type="InterPro" id="IPR007816">
    <property type="entry name" value="ResB-like_domain"/>
</dbReference>
<keyword evidence="9" id="KW-0150">Chloroplast</keyword>
<evidence type="ECO:0000313" key="9">
    <source>
        <dbReference type="EMBL" id="ARW61588.1"/>
    </source>
</evidence>
<dbReference type="AlphaFoldDB" id="A0A1Z1M668"/>
<comment type="subcellular location">
    <subcellularLocation>
        <location evidence="1">Membrane</location>
        <topology evidence="1">Multi-pass membrane protein</topology>
    </subcellularLocation>
    <subcellularLocation>
        <location evidence="6">Plastid</location>
        <location evidence="6">Chloroplast thylakoid membrane</location>
        <topology evidence="6">Multi-pass membrane protein</topology>
    </subcellularLocation>
</comment>